<dbReference type="GO" id="GO:0008270">
    <property type="term" value="F:zinc ion binding"/>
    <property type="evidence" value="ECO:0007669"/>
    <property type="project" value="UniProtKB-KW"/>
</dbReference>
<evidence type="ECO:0000313" key="5">
    <source>
        <dbReference type="Proteomes" id="UP001175000"/>
    </source>
</evidence>
<feature type="compositionally biased region" description="Polar residues" evidence="2">
    <location>
        <begin position="751"/>
        <end position="769"/>
    </location>
</feature>
<name>A0AA39XFA2_9PEZI</name>
<keyword evidence="1" id="KW-0862">Zinc</keyword>
<keyword evidence="1" id="KW-0863">Zinc-finger</keyword>
<dbReference type="EMBL" id="JAULSU010000001">
    <property type="protein sequence ID" value="KAK0632912.1"/>
    <property type="molecule type" value="Genomic_DNA"/>
</dbReference>
<feature type="compositionally biased region" description="Basic and acidic residues" evidence="2">
    <location>
        <begin position="837"/>
        <end position="850"/>
    </location>
</feature>
<dbReference type="AlphaFoldDB" id="A0AA39XFA2"/>
<dbReference type="Proteomes" id="UP001175000">
    <property type="component" value="Unassembled WGS sequence"/>
</dbReference>
<dbReference type="InterPro" id="IPR052973">
    <property type="entry name" value="Fungal_sec-metab_reg_TF"/>
</dbReference>
<evidence type="ECO:0000313" key="4">
    <source>
        <dbReference type="EMBL" id="KAK0632912.1"/>
    </source>
</evidence>
<feature type="region of interest" description="Disordered" evidence="2">
    <location>
        <begin position="834"/>
        <end position="867"/>
    </location>
</feature>
<reference evidence="4" key="1">
    <citation type="submission" date="2023-06" db="EMBL/GenBank/DDBJ databases">
        <title>Genome-scale phylogeny and comparative genomics of the fungal order Sordariales.</title>
        <authorList>
            <consortium name="Lawrence Berkeley National Laboratory"/>
            <person name="Hensen N."/>
            <person name="Bonometti L."/>
            <person name="Westerberg I."/>
            <person name="Brannstrom I.O."/>
            <person name="Guillou S."/>
            <person name="Cros-Aarteil S."/>
            <person name="Calhoun S."/>
            <person name="Haridas S."/>
            <person name="Kuo A."/>
            <person name="Mondo S."/>
            <person name="Pangilinan J."/>
            <person name="Riley R."/>
            <person name="Labutti K."/>
            <person name="Andreopoulos B."/>
            <person name="Lipzen A."/>
            <person name="Chen C."/>
            <person name="Yanf M."/>
            <person name="Daum C."/>
            <person name="Ng V."/>
            <person name="Clum A."/>
            <person name="Steindorff A."/>
            <person name="Ohm R."/>
            <person name="Martin F."/>
            <person name="Silar P."/>
            <person name="Natvig D."/>
            <person name="Lalanne C."/>
            <person name="Gautier V."/>
            <person name="Ament-Velasquez S.L."/>
            <person name="Kruys A."/>
            <person name="Hutchinson M.I."/>
            <person name="Powell A.J."/>
            <person name="Barry K."/>
            <person name="Miller A.N."/>
            <person name="Grigoriev I.V."/>
            <person name="Debuchy R."/>
            <person name="Gladieux P."/>
            <person name="Thoren M.H."/>
            <person name="Johannesson H."/>
        </authorList>
    </citation>
    <scope>NUCLEOTIDE SEQUENCE</scope>
    <source>
        <strain evidence="4">CBS 606.72</strain>
    </source>
</reference>
<dbReference type="PROSITE" id="PS00028">
    <property type="entry name" value="ZINC_FINGER_C2H2_1"/>
    <property type="match status" value="1"/>
</dbReference>
<feature type="compositionally biased region" description="Low complexity" evidence="2">
    <location>
        <begin position="271"/>
        <end position="288"/>
    </location>
</feature>
<dbReference type="SMART" id="SM00355">
    <property type="entry name" value="ZnF_C2H2"/>
    <property type="match status" value="2"/>
</dbReference>
<feature type="region of interest" description="Disordered" evidence="2">
    <location>
        <begin position="260"/>
        <end position="316"/>
    </location>
</feature>
<feature type="compositionally biased region" description="Polar residues" evidence="2">
    <location>
        <begin position="854"/>
        <end position="866"/>
    </location>
</feature>
<evidence type="ECO:0000256" key="2">
    <source>
        <dbReference type="SAM" id="MobiDB-lite"/>
    </source>
</evidence>
<dbReference type="InterPro" id="IPR013087">
    <property type="entry name" value="Znf_C2H2_type"/>
</dbReference>
<proteinExistence type="predicted"/>
<accession>A0AA39XFA2</accession>
<evidence type="ECO:0000259" key="3">
    <source>
        <dbReference type="PROSITE" id="PS50157"/>
    </source>
</evidence>
<dbReference type="PANTHER" id="PTHR35392">
    <property type="entry name" value="ZN(II)2CYS6 TRANSCRIPTION FACTOR (EUROFUNG)-RELATED-RELATED"/>
    <property type="match status" value="1"/>
</dbReference>
<feature type="compositionally biased region" description="Polar residues" evidence="2">
    <location>
        <begin position="291"/>
        <end position="301"/>
    </location>
</feature>
<organism evidence="4 5">
    <name type="scientific">Immersiella caudata</name>
    <dbReference type="NCBI Taxonomy" id="314043"/>
    <lineage>
        <taxon>Eukaryota</taxon>
        <taxon>Fungi</taxon>
        <taxon>Dikarya</taxon>
        <taxon>Ascomycota</taxon>
        <taxon>Pezizomycotina</taxon>
        <taxon>Sordariomycetes</taxon>
        <taxon>Sordariomycetidae</taxon>
        <taxon>Sordariales</taxon>
        <taxon>Lasiosphaeriaceae</taxon>
        <taxon>Immersiella</taxon>
    </lineage>
</organism>
<keyword evidence="1" id="KW-0479">Metal-binding</keyword>
<feature type="region of interest" description="Disordered" evidence="2">
    <location>
        <begin position="745"/>
        <end position="795"/>
    </location>
</feature>
<protein>
    <recommendedName>
        <fullName evidence="3">C2H2-type domain-containing protein</fullName>
    </recommendedName>
</protein>
<dbReference type="Pfam" id="PF24537">
    <property type="entry name" value="zf-C2H2_fungi"/>
    <property type="match status" value="1"/>
</dbReference>
<gene>
    <name evidence="4" type="ORF">B0T14DRAFT_469962</name>
</gene>
<dbReference type="InterPro" id="IPR057026">
    <property type="entry name" value="Znf-C2H2_ascomycetes"/>
</dbReference>
<comment type="caution">
    <text evidence="4">The sequence shown here is derived from an EMBL/GenBank/DDBJ whole genome shotgun (WGS) entry which is preliminary data.</text>
</comment>
<feature type="domain" description="C2H2-type" evidence="3">
    <location>
        <begin position="900"/>
        <end position="923"/>
    </location>
</feature>
<dbReference type="Gene3D" id="3.30.160.60">
    <property type="entry name" value="Classic Zinc Finger"/>
    <property type="match status" value="1"/>
</dbReference>
<dbReference type="PANTHER" id="PTHR35392:SF1">
    <property type="entry name" value="ZN(II)2CYS6 TRANSCRIPTION FACTOR (EUROFUNG)"/>
    <property type="match status" value="1"/>
</dbReference>
<dbReference type="PROSITE" id="PS50157">
    <property type="entry name" value="ZINC_FINGER_C2H2_2"/>
    <property type="match status" value="1"/>
</dbReference>
<evidence type="ECO:0000256" key="1">
    <source>
        <dbReference type="PROSITE-ProRule" id="PRU00042"/>
    </source>
</evidence>
<keyword evidence="5" id="KW-1185">Reference proteome</keyword>
<sequence length="1038" mass="115221">MDSCNPGGHETRGDSFHWFAVQGNQHGSVGSHDIACQQHHPYHHQNQPGGEPMDVDFDLDSISWTDELDHSLADVGLDLGLDLHEPSAAQHQSGFGAVPLDFLFAEDETFPGFVGHDPMPDAHMHDMEGDNSGAMILSPLSHWQSPGVLSHNPSVEDPTPERLRSQLALLSEGSCGDELVFKNCDATKAVLLHGLAMDFGLSYTHDASSKDVSITRATNPTPSTMSFHSKAPSIVLTSPFENLSFPSQVSLDADSLMDGAHSILSPPPIERTQQLSRRPSRSQRISDSISKHVSTWKSSMSKGGGGGRRGPLTEDGRRDMKVLEVAGGACWRCKVLRRKCDPGSPCRCCLQSVPMPHLGDDAPLWPLIGCRRGPLRDALPVQVLCPALLRETKMESSEMGDDYRPRRSLDFADRCLLSAESQRLADMKAVFEGASHKLSISDPSARRSFVSFVETGRYRNQESLHKTLILEDEPMTYMEMIATIGWELAENHTVLPLLEMKSWEEFMNMLETACIYESEVGQTSLVMISMVCLRHCLEALRLHSAGLLVEEEHIDCRPGLCHVQCIQDLSYYVEAYVTELSSVVFNKENMRDRRWWLSTFYSLCIQSYVRHALVAIEKQLRFGSAEDVSAEDLTGTQYLHLAAILFTAASAKYDPLLGGRLQYALTENSVIPETSVPELHHSSARAACEVDKWPEVGVKTSYQFLRRLLQIGSLDFEQEQKDLQPIRTSISSGRLTPETLRPATASRYSIGGNSSSGHLDGPSTTTTSALEHGTVEDVSNEVVTSPKKQAGNKKRWSAETGYSLWSATSVSNASSLSLARTFQSDVTSIHEVEEEMGDRHPAPDDTRLEPLQEVPQTSSPETSSSGVGTGLPVICHCCPRTPQRFRTAEELTKHETEKPYPCTRCKRRFKSPAEADRHTKAVHIKSHYWTCKAMEEPSVVFHQEVYEDGTYDICGFCGGGFLRKADGENSEGRRVAELVSHLEKVHHFGECNREKEFYRVDNFRQHLKTTHVAKQGKWLKDLEAKCRTTTKGSQGVVG</sequence>